<keyword evidence="8 12" id="KW-0521">NADP</keyword>
<reference evidence="16 17" key="2">
    <citation type="submission" date="2013-04" db="EMBL/GenBank/DDBJ databases">
        <title>The Genome Sequence of Bilophila wadsworthia 3_1_6.</title>
        <authorList>
            <consortium name="The Broad Institute Genomics Platform"/>
            <person name="Earl A."/>
            <person name="Ward D."/>
            <person name="Feldgarden M."/>
            <person name="Gevers D."/>
            <person name="Sibley C."/>
            <person name="Strauss J."/>
            <person name="Allen-Vercoe E."/>
            <person name="Walker B."/>
            <person name="Young S."/>
            <person name="Zeng Q."/>
            <person name="Gargeya S."/>
            <person name="Fitzgerald M."/>
            <person name="Haas B."/>
            <person name="Abouelleil A."/>
            <person name="Allen A.W."/>
            <person name="Alvarado L."/>
            <person name="Arachchi H.M."/>
            <person name="Berlin A.M."/>
            <person name="Chapman S.B."/>
            <person name="Gainer-Dewar J."/>
            <person name="Goldberg J."/>
            <person name="Griggs A."/>
            <person name="Gujja S."/>
            <person name="Hansen M."/>
            <person name="Howarth C."/>
            <person name="Imamovic A."/>
            <person name="Ireland A."/>
            <person name="Larimer J."/>
            <person name="McCowan C."/>
            <person name="Murphy C."/>
            <person name="Pearson M."/>
            <person name="Poon T.W."/>
            <person name="Priest M."/>
            <person name="Roberts A."/>
            <person name="Saif S."/>
            <person name="Shea T."/>
            <person name="Sisk P."/>
            <person name="Sykes S."/>
            <person name="Wortman J."/>
            <person name="Nusbaum C."/>
            <person name="Birren B."/>
        </authorList>
    </citation>
    <scope>NUCLEOTIDE SEQUENCE [LARGE SCALE GENOMIC DNA]</scope>
    <source>
        <strain evidence="16 17">3_1_6</strain>
    </source>
</reference>
<dbReference type="FunFam" id="3.30.360.10:FF:000005">
    <property type="entry name" value="Homoserine dehydrogenase"/>
    <property type="match status" value="1"/>
</dbReference>
<evidence type="ECO:0000256" key="9">
    <source>
        <dbReference type="ARBA" id="ARBA00023002"/>
    </source>
</evidence>
<evidence type="ECO:0000259" key="15">
    <source>
        <dbReference type="PROSITE" id="PS51671"/>
    </source>
</evidence>
<dbReference type="UniPathway" id="UPA00050">
    <property type="reaction ID" value="UER00063"/>
</dbReference>
<evidence type="ECO:0000256" key="14">
    <source>
        <dbReference type="RuleBase" id="RU004171"/>
    </source>
</evidence>
<evidence type="ECO:0000256" key="3">
    <source>
        <dbReference type="ARBA" id="ARBA00006753"/>
    </source>
</evidence>
<evidence type="ECO:0000313" key="16">
    <source>
        <dbReference type="EMBL" id="EFV44973.1"/>
    </source>
</evidence>
<comment type="similarity">
    <text evidence="3 14">Belongs to the homoserine dehydrogenase family.</text>
</comment>
<dbReference type="InterPro" id="IPR001342">
    <property type="entry name" value="HDH_cat"/>
</dbReference>
<dbReference type="NCBIfam" id="NF004976">
    <property type="entry name" value="PRK06349.1"/>
    <property type="match status" value="1"/>
</dbReference>
<dbReference type="EMBL" id="ADCP02000001">
    <property type="protein sequence ID" value="EFV44973.1"/>
    <property type="molecule type" value="Genomic_DNA"/>
</dbReference>
<proteinExistence type="inferred from homology"/>
<dbReference type="Proteomes" id="UP000006034">
    <property type="component" value="Unassembled WGS sequence"/>
</dbReference>
<feature type="binding site" evidence="12">
    <location>
        <begin position="10"/>
        <end position="17"/>
    </location>
    <ligand>
        <name>NADP(+)</name>
        <dbReference type="ChEBI" id="CHEBI:58349"/>
    </ligand>
</feature>
<keyword evidence="6 13" id="KW-0028">Amino-acid biosynthesis</keyword>
<dbReference type="PANTHER" id="PTHR43331">
    <property type="entry name" value="HOMOSERINE DEHYDROGENASE"/>
    <property type="match status" value="1"/>
</dbReference>
<dbReference type="InterPro" id="IPR045865">
    <property type="entry name" value="ACT-like_dom_sf"/>
</dbReference>
<comment type="catalytic activity">
    <reaction evidence="13">
        <text>L-homoserine + NADP(+) = L-aspartate 4-semialdehyde + NADPH + H(+)</text>
        <dbReference type="Rhea" id="RHEA:15761"/>
        <dbReference type="ChEBI" id="CHEBI:15378"/>
        <dbReference type="ChEBI" id="CHEBI:57476"/>
        <dbReference type="ChEBI" id="CHEBI:57783"/>
        <dbReference type="ChEBI" id="CHEBI:58349"/>
        <dbReference type="ChEBI" id="CHEBI:537519"/>
        <dbReference type="EC" id="1.1.1.3"/>
    </reaction>
</comment>
<evidence type="ECO:0000256" key="1">
    <source>
        <dbReference type="ARBA" id="ARBA00005056"/>
    </source>
</evidence>
<evidence type="ECO:0000313" key="17">
    <source>
        <dbReference type="Proteomes" id="UP000006034"/>
    </source>
</evidence>
<feature type="domain" description="ACT" evidence="15">
    <location>
        <begin position="349"/>
        <end position="423"/>
    </location>
</feature>
<dbReference type="PROSITE" id="PS51671">
    <property type="entry name" value="ACT"/>
    <property type="match status" value="1"/>
</dbReference>
<evidence type="ECO:0000256" key="8">
    <source>
        <dbReference type="ARBA" id="ARBA00022857"/>
    </source>
</evidence>
<dbReference type="GO" id="GO:0009086">
    <property type="term" value="P:methionine biosynthetic process"/>
    <property type="evidence" value="ECO:0007669"/>
    <property type="project" value="UniProtKB-KW"/>
</dbReference>
<dbReference type="SUPFAM" id="SSF55347">
    <property type="entry name" value="Glyceraldehyde-3-phosphate dehydrogenase-like, C-terminal domain"/>
    <property type="match status" value="1"/>
</dbReference>
<dbReference type="Pfam" id="PF03447">
    <property type="entry name" value="NAD_binding_3"/>
    <property type="match status" value="1"/>
</dbReference>
<evidence type="ECO:0000256" key="11">
    <source>
        <dbReference type="PIRSR" id="PIRSR000098-1"/>
    </source>
</evidence>
<comment type="pathway">
    <text evidence="2 13">Amino-acid biosynthesis; L-methionine biosynthesis via de novo pathway; L-homoserine from L-aspartate: step 3/3.</text>
</comment>
<feature type="binding site" evidence="12">
    <location>
        <position position="105"/>
    </location>
    <ligand>
        <name>NADPH</name>
        <dbReference type="ChEBI" id="CHEBI:57783"/>
    </ligand>
</feature>
<dbReference type="InterPro" id="IPR002912">
    <property type="entry name" value="ACT_dom"/>
</dbReference>
<keyword evidence="10 13" id="KW-0486">Methionine biosynthesis</keyword>
<evidence type="ECO:0000256" key="6">
    <source>
        <dbReference type="ARBA" id="ARBA00022605"/>
    </source>
</evidence>
<dbReference type="Gene3D" id="3.40.50.720">
    <property type="entry name" value="NAD(P)-binding Rossmann-like Domain"/>
    <property type="match status" value="1"/>
</dbReference>
<dbReference type="HOGENOM" id="CLU_009116_1_0_7"/>
<organism evidence="16 17">
    <name type="scientific">Bilophila wadsworthia (strain 3_1_6)</name>
    <dbReference type="NCBI Taxonomy" id="563192"/>
    <lineage>
        <taxon>Bacteria</taxon>
        <taxon>Pseudomonadati</taxon>
        <taxon>Thermodesulfobacteriota</taxon>
        <taxon>Desulfovibrionia</taxon>
        <taxon>Desulfovibrionales</taxon>
        <taxon>Desulfovibrionaceae</taxon>
        <taxon>Bilophila</taxon>
    </lineage>
</organism>
<dbReference type="Pfam" id="PF00742">
    <property type="entry name" value="Homoserine_dh"/>
    <property type="match status" value="1"/>
</dbReference>
<evidence type="ECO:0000256" key="2">
    <source>
        <dbReference type="ARBA" id="ARBA00005062"/>
    </source>
</evidence>
<name>E5Y4U0_BILW3</name>
<dbReference type="EC" id="1.1.1.3" evidence="4 13"/>
<dbReference type="STRING" id="563192.HMPREF0179_01203"/>
<dbReference type="AlphaFoldDB" id="E5Y4U0"/>
<dbReference type="PANTHER" id="PTHR43331:SF1">
    <property type="entry name" value="HOMOSERINE DEHYDROGENASE"/>
    <property type="match status" value="1"/>
</dbReference>
<dbReference type="InterPro" id="IPR016204">
    <property type="entry name" value="HDH"/>
</dbReference>
<dbReference type="Gene3D" id="3.30.70.260">
    <property type="match status" value="1"/>
</dbReference>
<evidence type="ECO:0000256" key="13">
    <source>
        <dbReference type="RuleBase" id="RU000579"/>
    </source>
</evidence>
<keyword evidence="17" id="KW-1185">Reference proteome</keyword>
<keyword evidence="9 13" id="KW-0560">Oxidoreductase</keyword>
<evidence type="ECO:0000256" key="10">
    <source>
        <dbReference type="ARBA" id="ARBA00023167"/>
    </source>
</evidence>
<dbReference type="eggNOG" id="COG0460">
    <property type="taxonomic scope" value="Bacteria"/>
</dbReference>
<evidence type="ECO:0000256" key="12">
    <source>
        <dbReference type="PIRSR" id="PIRSR000098-2"/>
    </source>
</evidence>
<reference evidence="16 17" key="1">
    <citation type="submission" date="2010-10" db="EMBL/GenBank/DDBJ databases">
        <authorList>
            <consortium name="The Broad Institute Genome Sequencing Platform"/>
            <person name="Ward D."/>
            <person name="Earl A."/>
            <person name="Feldgarden M."/>
            <person name="Young S.K."/>
            <person name="Gargeya S."/>
            <person name="Zeng Q."/>
            <person name="Alvarado L."/>
            <person name="Berlin A."/>
            <person name="Bochicchio J."/>
            <person name="Chapman S.B."/>
            <person name="Chen Z."/>
            <person name="Freedman E."/>
            <person name="Gellesch M."/>
            <person name="Goldberg J."/>
            <person name="Griggs A."/>
            <person name="Gujja S."/>
            <person name="Heilman E."/>
            <person name="Heiman D."/>
            <person name="Howarth C."/>
            <person name="Mehta T."/>
            <person name="Neiman D."/>
            <person name="Pearson M."/>
            <person name="Roberts A."/>
            <person name="Saif S."/>
            <person name="Shea T."/>
            <person name="Shenoy N."/>
            <person name="Sisk P."/>
            <person name="Stolte C."/>
            <person name="Sykes S."/>
            <person name="White J."/>
            <person name="Yandava C."/>
            <person name="Allen-Vercoe E."/>
            <person name="Sibley C."/>
            <person name="Ambrose C.E."/>
            <person name="Strauss J."/>
            <person name="Daigneault M."/>
            <person name="Haas B."/>
            <person name="Nusbaum C."/>
            <person name="Birren B."/>
        </authorList>
    </citation>
    <scope>NUCLEOTIDE SEQUENCE [LARGE SCALE GENOMIC DNA]</scope>
    <source>
        <strain evidence="16 17">3_1_6</strain>
    </source>
</reference>
<accession>E5Y4U0</accession>
<dbReference type="GO" id="GO:0009088">
    <property type="term" value="P:threonine biosynthetic process"/>
    <property type="evidence" value="ECO:0007669"/>
    <property type="project" value="UniProtKB-UniPathway"/>
</dbReference>
<comment type="pathway">
    <text evidence="1 13">Amino-acid biosynthesis; L-threonine biosynthesis; L-threonine from L-aspartate: step 3/5.</text>
</comment>
<dbReference type="SUPFAM" id="SSF55021">
    <property type="entry name" value="ACT-like"/>
    <property type="match status" value="1"/>
</dbReference>
<dbReference type="RefSeq" id="WP_005026156.1">
    <property type="nucleotide sequence ID" value="NZ_KE150238.1"/>
</dbReference>
<dbReference type="PIRSF" id="PIRSF000098">
    <property type="entry name" value="Homoser_dehydrog"/>
    <property type="match status" value="1"/>
</dbReference>
<evidence type="ECO:0000256" key="7">
    <source>
        <dbReference type="ARBA" id="ARBA00022697"/>
    </source>
</evidence>
<feature type="active site" description="Proton donor" evidence="11">
    <location>
        <position position="205"/>
    </location>
</feature>
<evidence type="ECO:0000256" key="5">
    <source>
        <dbReference type="ARBA" id="ARBA00013376"/>
    </source>
</evidence>
<gene>
    <name evidence="16" type="ORF">HMPREF0179_01203</name>
</gene>
<dbReference type="Gene3D" id="3.30.360.10">
    <property type="entry name" value="Dihydrodipicolinate Reductase, domain 2"/>
    <property type="match status" value="1"/>
</dbReference>
<comment type="caution">
    <text evidence="16">The sequence shown here is derived from an EMBL/GenBank/DDBJ whole genome shotgun (WGS) entry which is preliminary data.</text>
</comment>
<dbReference type="GO" id="GO:0050661">
    <property type="term" value="F:NADP binding"/>
    <property type="evidence" value="ECO:0007669"/>
    <property type="project" value="InterPro"/>
</dbReference>
<dbReference type="SUPFAM" id="SSF51735">
    <property type="entry name" value="NAD(P)-binding Rossmann-fold domains"/>
    <property type="match status" value="1"/>
</dbReference>
<sequence length="426" mass="45700">MNTTLNIGLAGLGTVGGGLVRLLSENAEEIRARSGCDFNLKAVAVRNPNRKRDLPEGVRLTTDPMTLADDPDIDVVIELMGGIDTAKELITRSLAKGKQVVTANKALLAEEGESLFRLADEKGATLLYEASVAGGIPIVQTLKESLTGNHITSLEGILNGTGNYILSEMTSKGVNFAPALAEAQEKGYAEADPTLDIDGFDTAHKLVLLIRLAWGVDYPYTKMPIEGIRNLDKMDIDFAREFGYRIKLLGRARMRDGKLEAGVFPTLVNHTYLLARVGGAYNAVRVEGNAVGSLFLHGLGAGSLPTASAVLGDLISIARQNNKLNSGFVKQVLPQADILPPEEACNTYYMRFMVKDDPGVLRDLSGALSDQGVSIAQAIQKGQSEAGVPLVFMTHEAPVSAIRKAVETMRKSDFLLAPAICYRVMG</sequence>
<dbReference type="InterPro" id="IPR036291">
    <property type="entry name" value="NAD(P)-bd_dom_sf"/>
</dbReference>
<dbReference type="InterPro" id="IPR019811">
    <property type="entry name" value="HDH_CS"/>
</dbReference>
<dbReference type="UniPathway" id="UPA00051">
    <property type="reaction ID" value="UER00465"/>
</dbReference>
<dbReference type="GeneID" id="78086335"/>
<dbReference type="PROSITE" id="PS01042">
    <property type="entry name" value="HOMOSER_DHGENASE"/>
    <property type="match status" value="1"/>
</dbReference>
<dbReference type="OrthoDB" id="9808167at2"/>
<dbReference type="GO" id="GO:0004412">
    <property type="term" value="F:homoserine dehydrogenase activity"/>
    <property type="evidence" value="ECO:0007669"/>
    <property type="project" value="UniProtKB-EC"/>
</dbReference>
<dbReference type="Pfam" id="PF01842">
    <property type="entry name" value="ACT"/>
    <property type="match status" value="1"/>
</dbReference>
<evidence type="ECO:0000256" key="4">
    <source>
        <dbReference type="ARBA" id="ARBA00013213"/>
    </source>
</evidence>
<protein>
    <recommendedName>
        <fullName evidence="5 13">Homoserine dehydrogenase</fullName>
        <ecNumber evidence="4 13">1.1.1.3</ecNumber>
    </recommendedName>
</protein>
<dbReference type="CDD" id="cd04881">
    <property type="entry name" value="ACT_HSDH-Hom"/>
    <property type="match status" value="1"/>
</dbReference>
<dbReference type="InterPro" id="IPR005106">
    <property type="entry name" value="Asp/hSer_DH_NAD-bd"/>
</dbReference>
<keyword evidence="7 13" id="KW-0791">Threonine biosynthesis</keyword>
<feature type="binding site" evidence="12">
    <location>
        <position position="190"/>
    </location>
    <ligand>
        <name>L-homoserine</name>
        <dbReference type="ChEBI" id="CHEBI:57476"/>
    </ligand>
</feature>